<dbReference type="GO" id="GO:0006589">
    <property type="term" value="P:octopamine biosynthetic process"/>
    <property type="evidence" value="ECO:0007669"/>
    <property type="project" value="TreeGrafter"/>
</dbReference>
<dbReference type="GO" id="GO:0005615">
    <property type="term" value="C:extracellular space"/>
    <property type="evidence" value="ECO:0007669"/>
    <property type="project" value="TreeGrafter"/>
</dbReference>
<sequence length="128" mass="14969">MAVDDNYDFNFQQTAVLDQERTVFPEDHITLECDYDSRSQHDNVTYAGFAAVGEEMCLAFLMYYPRIPMAECVSAPLPETLKKVFDIDQFDHEEELYTFNANHEVLNPYLPNKGVQYQDWVNRRIGMI</sequence>
<dbReference type="Gene3D" id="2.60.120.230">
    <property type="match status" value="1"/>
</dbReference>
<evidence type="ECO:0000313" key="3">
    <source>
        <dbReference type="EMBL" id="CAL4064952.1"/>
    </source>
</evidence>
<comment type="caution">
    <text evidence="3">The sequence shown here is derived from an EMBL/GenBank/DDBJ whole genome shotgun (WGS) entry which is preliminary data.</text>
</comment>
<dbReference type="GO" id="GO:0042420">
    <property type="term" value="P:dopamine catabolic process"/>
    <property type="evidence" value="ECO:0007669"/>
    <property type="project" value="TreeGrafter"/>
</dbReference>
<feature type="domain" description="Copper type II ascorbate-dependent monooxygenase C-terminal" evidence="2">
    <location>
        <begin position="3"/>
        <end position="84"/>
    </location>
</feature>
<dbReference type="AlphaFoldDB" id="A0AAV2PXM3"/>
<dbReference type="SUPFAM" id="SSF49742">
    <property type="entry name" value="PHM/PNGase F"/>
    <property type="match status" value="1"/>
</dbReference>
<dbReference type="GO" id="GO:0030667">
    <property type="term" value="C:secretory granule membrane"/>
    <property type="evidence" value="ECO:0007669"/>
    <property type="project" value="TreeGrafter"/>
</dbReference>
<dbReference type="GO" id="GO:0004500">
    <property type="term" value="F:dopamine beta-monooxygenase activity"/>
    <property type="evidence" value="ECO:0007669"/>
    <property type="project" value="InterPro"/>
</dbReference>
<dbReference type="Proteomes" id="UP001497623">
    <property type="component" value="Unassembled WGS sequence"/>
</dbReference>
<keyword evidence="4" id="KW-1185">Reference proteome</keyword>
<protein>
    <recommendedName>
        <fullName evidence="2">Copper type II ascorbate-dependent monooxygenase C-terminal domain-containing protein</fullName>
    </recommendedName>
</protein>
<accession>A0AAV2PXM3</accession>
<dbReference type="Pfam" id="PF03712">
    <property type="entry name" value="Cu2_monoox_C"/>
    <property type="match status" value="1"/>
</dbReference>
<evidence type="ECO:0000259" key="2">
    <source>
        <dbReference type="Pfam" id="PF03712"/>
    </source>
</evidence>
<dbReference type="EMBL" id="CAXKWB010001618">
    <property type="protein sequence ID" value="CAL4064952.1"/>
    <property type="molecule type" value="Genomic_DNA"/>
</dbReference>
<proteinExistence type="predicted"/>
<dbReference type="InterPro" id="IPR024548">
    <property type="entry name" value="Cu2_monoox_C"/>
</dbReference>
<evidence type="ECO:0000256" key="1">
    <source>
        <dbReference type="ARBA" id="ARBA00023157"/>
    </source>
</evidence>
<name>A0AAV2PXM3_MEGNR</name>
<dbReference type="InterPro" id="IPR014784">
    <property type="entry name" value="Cu2_ascorb_mOase-like_C"/>
</dbReference>
<dbReference type="GO" id="GO:0042421">
    <property type="term" value="P:norepinephrine biosynthetic process"/>
    <property type="evidence" value="ECO:0007669"/>
    <property type="project" value="TreeGrafter"/>
</dbReference>
<reference evidence="3 4" key="1">
    <citation type="submission" date="2024-05" db="EMBL/GenBank/DDBJ databases">
        <authorList>
            <person name="Wallberg A."/>
        </authorList>
    </citation>
    <scope>NUCLEOTIDE SEQUENCE [LARGE SCALE GENOMIC DNA]</scope>
</reference>
<organism evidence="3 4">
    <name type="scientific">Meganyctiphanes norvegica</name>
    <name type="common">Northern krill</name>
    <name type="synonym">Thysanopoda norvegica</name>
    <dbReference type="NCBI Taxonomy" id="48144"/>
    <lineage>
        <taxon>Eukaryota</taxon>
        <taxon>Metazoa</taxon>
        <taxon>Ecdysozoa</taxon>
        <taxon>Arthropoda</taxon>
        <taxon>Crustacea</taxon>
        <taxon>Multicrustacea</taxon>
        <taxon>Malacostraca</taxon>
        <taxon>Eumalacostraca</taxon>
        <taxon>Eucarida</taxon>
        <taxon>Euphausiacea</taxon>
        <taxon>Euphausiidae</taxon>
        <taxon>Meganyctiphanes</taxon>
    </lineage>
</organism>
<dbReference type="PANTHER" id="PTHR10157:SF23">
    <property type="entry name" value="MOXD1 HOMOLOG 1"/>
    <property type="match status" value="1"/>
</dbReference>
<dbReference type="InterPro" id="IPR000945">
    <property type="entry name" value="DBH-like"/>
</dbReference>
<dbReference type="GO" id="GO:0005507">
    <property type="term" value="F:copper ion binding"/>
    <property type="evidence" value="ECO:0007669"/>
    <property type="project" value="TreeGrafter"/>
</dbReference>
<dbReference type="PANTHER" id="PTHR10157">
    <property type="entry name" value="DOPAMINE BETA HYDROXYLASE RELATED"/>
    <property type="match status" value="1"/>
</dbReference>
<evidence type="ECO:0000313" key="4">
    <source>
        <dbReference type="Proteomes" id="UP001497623"/>
    </source>
</evidence>
<keyword evidence="1" id="KW-1015">Disulfide bond</keyword>
<dbReference type="InterPro" id="IPR008977">
    <property type="entry name" value="PHM/PNGase_F_dom_sf"/>
</dbReference>
<gene>
    <name evidence="3" type="ORF">MNOR_LOCUS4410</name>
</gene>